<feature type="compositionally biased region" description="Polar residues" evidence="6">
    <location>
        <begin position="218"/>
        <end position="230"/>
    </location>
</feature>
<dbReference type="AlphaFoldDB" id="A0AAD8A9E7"/>
<evidence type="ECO:0000313" key="8">
    <source>
        <dbReference type="EMBL" id="KAJ9594904.1"/>
    </source>
</evidence>
<gene>
    <name evidence="8" type="ORF">L9F63_013795</name>
</gene>
<dbReference type="Gene3D" id="3.30.160.60">
    <property type="entry name" value="Classic Zinc Finger"/>
    <property type="match status" value="1"/>
</dbReference>
<keyword evidence="1" id="KW-0479">Metal-binding</keyword>
<feature type="compositionally biased region" description="Basic and acidic residues" evidence="6">
    <location>
        <begin position="284"/>
        <end position="293"/>
    </location>
</feature>
<evidence type="ECO:0000256" key="6">
    <source>
        <dbReference type="SAM" id="MobiDB-lite"/>
    </source>
</evidence>
<comment type="caution">
    <text evidence="8">The sequence shown here is derived from an EMBL/GenBank/DDBJ whole genome shotgun (WGS) entry which is preliminary data.</text>
</comment>
<dbReference type="GO" id="GO:0008270">
    <property type="term" value="F:zinc ion binding"/>
    <property type="evidence" value="ECO:0007669"/>
    <property type="project" value="UniProtKB-KW"/>
</dbReference>
<protein>
    <recommendedName>
        <fullName evidence="7">C2HC/C3H-type domain-containing protein</fullName>
    </recommendedName>
</protein>
<organism evidence="8 9">
    <name type="scientific">Diploptera punctata</name>
    <name type="common">Pacific beetle cockroach</name>
    <dbReference type="NCBI Taxonomy" id="6984"/>
    <lineage>
        <taxon>Eukaryota</taxon>
        <taxon>Metazoa</taxon>
        <taxon>Ecdysozoa</taxon>
        <taxon>Arthropoda</taxon>
        <taxon>Hexapoda</taxon>
        <taxon>Insecta</taxon>
        <taxon>Pterygota</taxon>
        <taxon>Neoptera</taxon>
        <taxon>Polyneoptera</taxon>
        <taxon>Dictyoptera</taxon>
        <taxon>Blattodea</taxon>
        <taxon>Blaberoidea</taxon>
        <taxon>Blaberidae</taxon>
        <taxon>Diplopterinae</taxon>
        <taxon>Diploptera</taxon>
    </lineage>
</organism>
<reference evidence="8" key="2">
    <citation type="submission" date="2023-05" db="EMBL/GenBank/DDBJ databases">
        <authorList>
            <person name="Fouks B."/>
        </authorList>
    </citation>
    <scope>NUCLEOTIDE SEQUENCE</scope>
    <source>
        <strain evidence="8">Stay&amp;Tobe</strain>
        <tissue evidence="8">Testes</tissue>
    </source>
</reference>
<evidence type="ECO:0000256" key="2">
    <source>
        <dbReference type="ARBA" id="ARBA00022737"/>
    </source>
</evidence>
<name>A0AAD8A9E7_DIPPU</name>
<sequence length="511" mass="57561">MKWRKGCDSPDSIREIVLQSPRETVDSDEILLRCSDNDYQMSLGIHLNPKTIDISSATWPKMKRSDSNNGEVDVARIIRPQTATLERPRILDVTLIGKIDMSLTRKGLLSISNLCVAPLENLQTRKNTISNRENRHTGKTRKWHTPRRSLDDKDKIKQIKNQYKRNGGKIYESWDDDEISVSDSNISFKKVSKPISDSRSPSRGTPVKQRVRDKRLSPDNNVNSNTNSPARRTLQLPRDKKLSPVSSVASSPTRGNKKVSSEKRASSDNSNNNSNRNSSSNSSKSDEINDKPSRKTCKRPVIVKKDGKNVDEVFAGPKPGEVPEPCRTCGRPEQPERFHSHPPPSSHKQTSAMKRQQDNNNNNDDTARSTVVKSSVRKPVPIKYRSGKSNRRTSTSSETNVPNKVPSPDPVRRNSNTSVEQPMERKSPRGGVFVVLDDKPVVKSGPRTVLCYLCGREFGTASYPLHEPHCLQRWERENAKLPSHLQRSVPEKPSDPLSVEQWNAFAWEASQ</sequence>
<keyword evidence="9" id="KW-1185">Reference proteome</keyword>
<evidence type="ECO:0000256" key="1">
    <source>
        <dbReference type="ARBA" id="ARBA00022723"/>
    </source>
</evidence>
<evidence type="ECO:0000259" key="7">
    <source>
        <dbReference type="PROSITE" id="PS52027"/>
    </source>
</evidence>
<feature type="region of interest" description="Disordered" evidence="6">
    <location>
        <begin position="190"/>
        <end position="427"/>
    </location>
</feature>
<feature type="compositionally biased region" description="Low complexity" evidence="6">
    <location>
        <begin position="267"/>
        <end position="283"/>
    </location>
</feature>
<evidence type="ECO:0000256" key="5">
    <source>
        <dbReference type="PROSITE-ProRule" id="PRU01371"/>
    </source>
</evidence>
<feature type="compositionally biased region" description="Polar residues" evidence="6">
    <location>
        <begin position="244"/>
        <end position="254"/>
    </location>
</feature>
<keyword evidence="4" id="KW-0862">Zinc</keyword>
<dbReference type="PANTHER" id="PTHR13555">
    <property type="entry name" value="C2H2 ZINC FINGER CGI-62-RELATED"/>
    <property type="match status" value="1"/>
</dbReference>
<feature type="non-terminal residue" evidence="8">
    <location>
        <position position="1"/>
    </location>
</feature>
<dbReference type="PROSITE" id="PS52027">
    <property type="entry name" value="ZF_C2HC_C3H"/>
    <property type="match status" value="1"/>
</dbReference>
<keyword evidence="3 5" id="KW-0863">Zinc-finger</keyword>
<feature type="compositionally biased region" description="Basic residues" evidence="6">
    <location>
        <begin position="137"/>
        <end position="147"/>
    </location>
</feature>
<evidence type="ECO:0000313" key="9">
    <source>
        <dbReference type="Proteomes" id="UP001233999"/>
    </source>
</evidence>
<accession>A0AAD8A9E7</accession>
<reference evidence="8" key="1">
    <citation type="journal article" date="2023" name="IScience">
        <title>Live-bearing cockroach genome reveals convergent evolutionary mechanisms linked to viviparity in insects and beyond.</title>
        <authorList>
            <person name="Fouks B."/>
            <person name="Harrison M.C."/>
            <person name="Mikhailova A.A."/>
            <person name="Marchal E."/>
            <person name="English S."/>
            <person name="Carruthers M."/>
            <person name="Jennings E.C."/>
            <person name="Chiamaka E.L."/>
            <person name="Frigard R.A."/>
            <person name="Pippel M."/>
            <person name="Attardo G.M."/>
            <person name="Benoit J.B."/>
            <person name="Bornberg-Bauer E."/>
            <person name="Tobe S.S."/>
        </authorList>
    </citation>
    <scope>NUCLEOTIDE SEQUENCE</scope>
    <source>
        <strain evidence="8">Stay&amp;Tobe</strain>
    </source>
</reference>
<evidence type="ECO:0000256" key="4">
    <source>
        <dbReference type="ARBA" id="ARBA00022833"/>
    </source>
</evidence>
<dbReference type="Proteomes" id="UP001233999">
    <property type="component" value="Unassembled WGS sequence"/>
</dbReference>
<feature type="domain" description="C2HC/C3H-type" evidence="7">
    <location>
        <begin position="447"/>
        <end position="476"/>
    </location>
</feature>
<proteinExistence type="predicted"/>
<evidence type="ECO:0000256" key="3">
    <source>
        <dbReference type="ARBA" id="ARBA00022771"/>
    </source>
</evidence>
<dbReference type="EMBL" id="JASPKZ010002706">
    <property type="protein sequence ID" value="KAJ9594904.1"/>
    <property type="molecule type" value="Genomic_DNA"/>
</dbReference>
<keyword evidence="2" id="KW-0677">Repeat</keyword>
<dbReference type="InterPro" id="IPR049899">
    <property type="entry name" value="Znf_C2HC_C3H"/>
</dbReference>
<dbReference type="PANTHER" id="PTHR13555:SF68">
    <property type="entry name" value="ZINC FINGER PROTEIN 474"/>
    <property type="match status" value="1"/>
</dbReference>
<dbReference type="InterPro" id="IPR026319">
    <property type="entry name" value="ZC2HC1A/B-like"/>
</dbReference>
<feature type="region of interest" description="Disordered" evidence="6">
    <location>
        <begin position="126"/>
        <end position="149"/>
    </location>
</feature>